<keyword evidence="3 6" id="KW-0067">ATP-binding</keyword>
<keyword evidence="12" id="KW-1185">Reference proteome</keyword>
<dbReference type="GO" id="GO:0003777">
    <property type="term" value="F:microtubule motor activity"/>
    <property type="evidence" value="ECO:0007669"/>
    <property type="project" value="InterPro"/>
</dbReference>
<dbReference type="CDD" id="cd09541">
    <property type="entry name" value="SAM_KIF24-like"/>
    <property type="match status" value="1"/>
</dbReference>
<dbReference type="GO" id="GO:0007019">
    <property type="term" value="P:microtubule depolymerization"/>
    <property type="evidence" value="ECO:0007669"/>
    <property type="project" value="TreeGrafter"/>
</dbReference>
<organism evidence="11 12">
    <name type="scientific">Ambispora leptoticha</name>
    <dbReference type="NCBI Taxonomy" id="144679"/>
    <lineage>
        <taxon>Eukaryota</taxon>
        <taxon>Fungi</taxon>
        <taxon>Fungi incertae sedis</taxon>
        <taxon>Mucoromycota</taxon>
        <taxon>Glomeromycotina</taxon>
        <taxon>Glomeromycetes</taxon>
        <taxon>Archaeosporales</taxon>
        <taxon>Ambisporaceae</taxon>
        <taxon>Ambispora</taxon>
    </lineage>
</organism>
<evidence type="ECO:0000256" key="2">
    <source>
        <dbReference type="ARBA" id="ARBA00022741"/>
    </source>
</evidence>
<dbReference type="PANTHER" id="PTHR47971">
    <property type="entry name" value="KINESIN-RELATED PROTEIN 6"/>
    <property type="match status" value="1"/>
</dbReference>
<dbReference type="Pfam" id="PF00225">
    <property type="entry name" value="Kinesin"/>
    <property type="match status" value="1"/>
</dbReference>
<keyword evidence="4 6" id="KW-0505">Motor protein</keyword>
<comment type="caution">
    <text evidence="11">The sequence shown here is derived from an EMBL/GenBank/DDBJ whole genome shotgun (WGS) entry which is preliminary data.</text>
</comment>
<dbReference type="Gene3D" id="1.10.150.50">
    <property type="entry name" value="Transcription Factor, Ets-1"/>
    <property type="match status" value="1"/>
</dbReference>
<name>A0A9N8WSS4_9GLOM</name>
<dbReference type="GO" id="GO:0007018">
    <property type="term" value="P:microtubule-based movement"/>
    <property type="evidence" value="ECO:0007669"/>
    <property type="project" value="InterPro"/>
</dbReference>
<evidence type="ECO:0000256" key="1">
    <source>
        <dbReference type="ARBA" id="ARBA00022701"/>
    </source>
</evidence>
<feature type="domain" description="SAM" evidence="10">
    <location>
        <begin position="1"/>
        <end position="65"/>
    </location>
</feature>
<dbReference type="EMBL" id="CAJVPS010000539">
    <property type="protein sequence ID" value="CAG8493568.1"/>
    <property type="molecule type" value="Genomic_DNA"/>
</dbReference>
<dbReference type="SUPFAM" id="SSF47769">
    <property type="entry name" value="SAM/Pointed domain"/>
    <property type="match status" value="1"/>
</dbReference>
<dbReference type="InterPro" id="IPR001660">
    <property type="entry name" value="SAM"/>
</dbReference>
<evidence type="ECO:0000256" key="6">
    <source>
        <dbReference type="PROSITE-ProRule" id="PRU00283"/>
    </source>
</evidence>
<evidence type="ECO:0000256" key="7">
    <source>
        <dbReference type="RuleBase" id="RU000394"/>
    </source>
</evidence>
<dbReference type="PRINTS" id="PR00380">
    <property type="entry name" value="KINESINHEAVY"/>
</dbReference>
<feature type="binding site" evidence="6">
    <location>
        <begin position="300"/>
        <end position="307"/>
    </location>
    <ligand>
        <name>ATP</name>
        <dbReference type="ChEBI" id="CHEBI:30616"/>
    </ligand>
</feature>
<feature type="compositionally biased region" description="Polar residues" evidence="8">
    <location>
        <begin position="129"/>
        <end position="139"/>
    </location>
</feature>
<gene>
    <name evidence="11" type="ORF">ALEPTO_LOCUS3113</name>
</gene>
<dbReference type="GO" id="GO:0005874">
    <property type="term" value="C:microtubule"/>
    <property type="evidence" value="ECO:0007669"/>
    <property type="project" value="UniProtKB-KW"/>
</dbReference>
<dbReference type="AlphaFoldDB" id="A0A9N8WSS4"/>
<evidence type="ECO:0000256" key="8">
    <source>
        <dbReference type="SAM" id="MobiDB-lite"/>
    </source>
</evidence>
<feature type="region of interest" description="Disordered" evidence="8">
    <location>
        <begin position="598"/>
        <end position="631"/>
    </location>
</feature>
<dbReference type="GO" id="GO:0008017">
    <property type="term" value="F:microtubule binding"/>
    <property type="evidence" value="ECO:0007669"/>
    <property type="project" value="InterPro"/>
</dbReference>
<feature type="compositionally biased region" description="Basic and acidic residues" evidence="8">
    <location>
        <begin position="613"/>
        <end position="631"/>
    </location>
</feature>
<dbReference type="PROSITE" id="PS50105">
    <property type="entry name" value="SAM_DOMAIN"/>
    <property type="match status" value="1"/>
</dbReference>
<dbReference type="InterPro" id="IPR001752">
    <property type="entry name" value="Kinesin_motor_dom"/>
</dbReference>
<accession>A0A9N8WSS4</accession>
<evidence type="ECO:0000313" key="12">
    <source>
        <dbReference type="Proteomes" id="UP000789508"/>
    </source>
</evidence>
<dbReference type="PANTHER" id="PTHR47971:SF20">
    <property type="entry name" value="KINESIN-LIKE PROTEIN KIF24"/>
    <property type="match status" value="1"/>
</dbReference>
<dbReference type="InterPro" id="IPR027417">
    <property type="entry name" value="P-loop_NTPase"/>
</dbReference>
<dbReference type="Gene3D" id="3.40.850.10">
    <property type="entry name" value="Kinesin motor domain"/>
    <property type="match status" value="1"/>
</dbReference>
<feature type="region of interest" description="Disordered" evidence="8">
    <location>
        <begin position="167"/>
        <end position="207"/>
    </location>
</feature>
<evidence type="ECO:0000256" key="3">
    <source>
        <dbReference type="ARBA" id="ARBA00022840"/>
    </source>
</evidence>
<dbReference type="SUPFAM" id="SSF52540">
    <property type="entry name" value="P-loop containing nucleoside triphosphate hydrolases"/>
    <property type="match status" value="1"/>
</dbReference>
<dbReference type="InterPro" id="IPR027640">
    <property type="entry name" value="Kinesin-like_fam"/>
</dbReference>
<dbReference type="InterPro" id="IPR019821">
    <property type="entry name" value="Kinesin_motor_CS"/>
</dbReference>
<feature type="compositionally biased region" description="Polar residues" evidence="8">
    <location>
        <begin position="192"/>
        <end position="207"/>
    </location>
</feature>
<evidence type="ECO:0000256" key="5">
    <source>
        <dbReference type="ARBA" id="ARBA00061030"/>
    </source>
</evidence>
<reference evidence="11" key="1">
    <citation type="submission" date="2021-06" db="EMBL/GenBank/DDBJ databases">
        <authorList>
            <person name="Kallberg Y."/>
            <person name="Tangrot J."/>
            <person name="Rosling A."/>
        </authorList>
    </citation>
    <scope>NUCLEOTIDE SEQUENCE</scope>
    <source>
        <strain evidence="11">FL130A</strain>
    </source>
</reference>
<dbReference type="PROSITE" id="PS00411">
    <property type="entry name" value="KINESIN_MOTOR_1"/>
    <property type="match status" value="1"/>
</dbReference>
<evidence type="ECO:0000259" key="10">
    <source>
        <dbReference type="PROSITE" id="PS50105"/>
    </source>
</evidence>
<dbReference type="CDD" id="cd01367">
    <property type="entry name" value="KISc_KIF2_like"/>
    <property type="match status" value="1"/>
</dbReference>
<comment type="similarity">
    <text evidence="5">Belongs to the TRAFAC class myosin-kinesin ATPase superfamily. Kinesin family. KIN-13 subfamily.</text>
</comment>
<feature type="domain" description="Kinesin motor" evidence="9">
    <location>
        <begin position="210"/>
        <end position="532"/>
    </location>
</feature>
<evidence type="ECO:0000256" key="4">
    <source>
        <dbReference type="ARBA" id="ARBA00023175"/>
    </source>
</evidence>
<feature type="region of interest" description="Disordered" evidence="8">
    <location>
        <begin position="116"/>
        <end position="139"/>
    </location>
</feature>
<dbReference type="FunFam" id="3.40.850.10:FF:000012">
    <property type="entry name" value="Kinesin-like protein"/>
    <property type="match status" value="1"/>
</dbReference>
<evidence type="ECO:0000259" key="9">
    <source>
        <dbReference type="PROSITE" id="PS50067"/>
    </source>
</evidence>
<dbReference type="GO" id="GO:0005524">
    <property type="term" value="F:ATP binding"/>
    <property type="evidence" value="ECO:0007669"/>
    <property type="project" value="UniProtKB-UniRule"/>
</dbReference>
<dbReference type="OrthoDB" id="3176171at2759"/>
<feature type="region of interest" description="Disordered" evidence="8">
    <location>
        <begin position="534"/>
        <end position="556"/>
    </location>
</feature>
<keyword evidence="2 6" id="KW-0547">Nucleotide-binding</keyword>
<dbReference type="InterPro" id="IPR013761">
    <property type="entry name" value="SAM/pointed_sf"/>
</dbReference>
<sequence>MSASLFLETLRRADLETYYPNFSTAGINDLRGLASLSFQDYSILGVTATEDRKRLFQLIQTIKSEYPQLNETPNVYGIAPRPDFTFPPRNQGTPASLNLQEQNIQDPPLGPRRVLQGQGRGRSTMHALATSNRSRIPSPHITNHRQLIQRPAVMQQLQNEAFDDGEEEEIMVNSSPGRRLNAYGVPSRHQSRNNSYSGPKSNAPSNLNDKIRVCVRKRPLNQKELAGSQKDIATVAGSRTIHINEPKQKVDLTKYVEQHSFIFDDVFDSDANNEQVYQRTALPLVEYIFRGGKATCFAYGQTGSGKTYTMLDGTHGLYVLAARDIFALLQQPDWSHLSAYIGFYEIYQGHLYDLLNKRKKLFAREDGKKNVVIAGLQEYAIDNVESLMQVFDYGNTIRSTGSTGANEDSSRSHAILQVVLKHKKNKKKFHGKLNFIDLAGSERGADRGDADQKTRMEGAEINKSLLALKECIRALDQDKRHAPFRQSKLTQVLKDSFVGNSRTCMIATISPNQSNSEHTLNTLRYADRVKELKAERDRAEGAAAGSEATQDPSGLNEELRIDYNNDLGDIVDDELLDIEFENEQDGLEPYFTKLDIRDPENDYFPSSHSRTTSHAEPRSTESAQSREKKSSLKFTTKEMDDFVKKHRHSLRDLSDSAKKETKLLADFSLVFNGNNDMGGAPEDSVKAFEDYYEKLQDLLGKKFEVIQELLRTINQFSQR</sequence>
<protein>
    <recommendedName>
        <fullName evidence="7">Kinesin-like protein</fullName>
    </recommendedName>
</protein>
<evidence type="ECO:0000313" key="11">
    <source>
        <dbReference type="EMBL" id="CAG8493568.1"/>
    </source>
</evidence>
<dbReference type="Proteomes" id="UP000789508">
    <property type="component" value="Unassembled WGS sequence"/>
</dbReference>
<keyword evidence="1 7" id="KW-0493">Microtubule</keyword>
<dbReference type="PROSITE" id="PS50067">
    <property type="entry name" value="KINESIN_MOTOR_2"/>
    <property type="match status" value="1"/>
</dbReference>
<dbReference type="SMART" id="SM00129">
    <property type="entry name" value="KISc"/>
    <property type="match status" value="1"/>
</dbReference>
<dbReference type="InterPro" id="IPR036961">
    <property type="entry name" value="Kinesin_motor_dom_sf"/>
</dbReference>
<proteinExistence type="inferred from homology"/>